<keyword evidence="3" id="KW-0645">Protease</keyword>
<evidence type="ECO:0000256" key="4">
    <source>
        <dbReference type="ARBA" id="ARBA00022723"/>
    </source>
</evidence>
<comment type="caution">
    <text evidence="11">The sequence shown here is derived from an EMBL/GenBank/DDBJ whole genome shotgun (WGS) entry which is preliminary data.</text>
</comment>
<keyword evidence="4" id="KW-0479">Metal-binding</keyword>
<keyword evidence="7" id="KW-0482">Metalloprotease</keyword>
<sequence>MGSASPPSPPLPPALPLSAFGLTAHFLEHMIFKGTADRTVRQLEEEIENMGGHLNVYTTVIHAHQSTTGWKYLGKYQGKSQRKPAVFTGSEVRIIDDDIPLAQFAVAFNGASWTEPDSIALMVISELAHKCAINDVAESIMAFNTNYEDTGLFGVYAVAKISKLSYRVSEADVTLACNQLKSSLQLHMDGPKTAWIDAVDASTIKHVANRFIFDQDVAIAAMGLLRSSQDNAEPICSATSFLFINSKVLLLFCLIVLITNALRL</sequence>
<dbReference type="InterPro" id="IPR011249">
    <property type="entry name" value="Metalloenz_LuxS/M16"/>
</dbReference>
<dbReference type="Gene3D" id="3.30.830.10">
    <property type="entry name" value="Metalloenzyme, LuxS/M16 peptidase-like"/>
    <property type="match status" value="2"/>
</dbReference>
<dbReference type="Proteomes" id="UP001085076">
    <property type="component" value="Miscellaneous, Linkage group lg04"/>
</dbReference>
<reference evidence="11" key="1">
    <citation type="submission" date="2021-03" db="EMBL/GenBank/DDBJ databases">
        <authorList>
            <person name="Li Z."/>
            <person name="Yang C."/>
        </authorList>
    </citation>
    <scope>NUCLEOTIDE SEQUENCE</scope>
    <source>
        <strain evidence="11">Dzin_1.0</strain>
        <tissue evidence="11">Leaf</tissue>
    </source>
</reference>
<dbReference type="SUPFAM" id="SSF63411">
    <property type="entry name" value="LuxS/MPP-like metallohydrolase"/>
    <property type="match status" value="2"/>
</dbReference>
<evidence type="ECO:0000256" key="8">
    <source>
        <dbReference type="ARBA" id="ARBA00023128"/>
    </source>
</evidence>
<proteinExistence type="predicted"/>
<accession>A0A9D5CIB3</accession>
<name>A0A9D5CIB3_9LILI</name>
<comment type="subcellular location">
    <subcellularLocation>
        <location evidence="2">Mitochondrion</location>
    </subcellularLocation>
</comment>
<evidence type="ECO:0000259" key="10">
    <source>
        <dbReference type="Pfam" id="PF05193"/>
    </source>
</evidence>
<evidence type="ECO:0000259" key="9">
    <source>
        <dbReference type="Pfam" id="PF00675"/>
    </source>
</evidence>
<protein>
    <recommendedName>
        <fullName evidence="13">Peptidase M16 N-terminal domain-containing protein</fullName>
    </recommendedName>
</protein>
<dbReference type="InterPro" id="IPR011765">
    <property type="entry name" value="Pept_M16_N"/>
</dbReference>
<evidence type="ECO:0000313" key="12">
    <source>
        <dbReference type="Proteomes" id="UP001085076"/>
    </source>
</evidence>
<gene>
    <name evidence="11" type="ORF">J5N97_015861</name>
</gene>
<evidence type="ECO:0000256" key="2">
    <source>
        <dbReference type="ARBA" id="ARBA00004173"/>
    </source>
</evidence>
<evidence type="ECO:0000256" key="5">
    <source>
        <dbReference type="ARBA" id="ARBA00022801"/>
    </source>
</evidence>
<feature type="domain" description="Peptidase M16 C-terminal" evidence="10">
    <location>
        <begin position="71"/>
        <end position="159"/>
    </location>
</feature>
<dbReference type="EMBL" id="JAGGNH010000004">
    <property type="protein sequence ID" value="KAJ0973896.1"/>
    <property type="molecule type" value="Genomic_DNA"/>
</dbReference>
<evidence type="ECO:0000256" key="6">
    <source>
        <dbReference type="ARBA" id="ARBA00022833"/>
    </source>
</evidence>
<keyword evidence="12" id="KW-1185">Reference proteome</keyword>
<dbReference type="Pfam" id="PF05193">
    <property type="entry name" value="Peptidase_M16_C"/>
    <property type="match status" value="1"/>
</dbReference>
<dbReference type="PANTHER" id="PTHR11851:SF149">
    <property type="entry name" value="GH01077P"/>
    <property type="match status" value="1"/>
</dbReference>
<reference evidence="11" key="2">
    <citation type="journal article" date="2022" name="Hortic Res">
        <title>The genome of Dioscorea zingiberensis sheds light on the biosynthesis, origin and evolution of the medicinally important diosgenin saponins.</title>
        <authorList>
            <person name="Li Y."/>
            <person name="Tan C."/>
            <person name="Li Z."/>
            <person name="Guo J."/>
            <person name="Li S."/>
            <person name="Chen X."/>
            <person name="Wang C."/>
            <person name="Dai X."/>
            <person name="Yang H."/>
            <person name="Song W."/>
            <person name="Hou L."/>
            <person name="Xu J."/>
            <person name="Tong Z."/>
            <person name="Xu A."/>
            <person name="Yuan X."/>
            <person name="Wang W."/>
            <person name="Yang Q."/>
            <person name="Chen L."/>
            <person name="Sun Z."/>
            <person name="Wang K."/>
            <person name="Pan B."/>
            <person name="Chen J."/>
            <person name="Bao Y."/>
            <person name="Liu F."/>
            <person name="Qi X."/>
            <person name="Gang D.R."/>
            <person name="Wen J."/>
            <person name="Li J."/>
        </authorList>
    </citation>
    <scope>NUCLEOTIDE SEQUENCE</scope>
    <source>
        <strain evidence="11">Dzin_1.0</strain>
    </source>
</reference>
<keyword evidence="8" id="KW-0496">Mitochondrion</keyword>
<dbReference type="GO" id="GO:0008237">
    <property type="term" value="F:metallopeptidase activity"/>
    <property type="evidence" value="ECO:0007669"/>
    <property type="project" value="UniProtKB-KW"/>
</dbReference>
<dbReference type="Pfam" id="PF00675">
    <property type="entry name" value="Peptidase_M16"/>
    <property type="match status" value="1"/>
</dbReference>
<keyword evidence="5" id="KW-0378">Hydrolase</keyword>
<keyword evidence="6" id="KW-0862">Zinc</keyword>
<dbReference type="GO" id="GO:0046872">
    <property type="term" value="F:metal ion binding"/>
    <property type="evidence" value="ECO:0007669"/>
    <property type="project" value="UniProtKB-KW"/>
</dbReference>
<evidence type="ECO:0000256" key="1">
    <source>
        <dbReference type="ARBA" id="ARBA00001947"/>
    </source>
</evidence>
<evidence type="ECO:0008006" key="13">
    <source>
        <dbReference type="Google" id="ProtNLM"/>
    </source>
</evidence>
<organism evidence="11 12">
    <name type="scientific">Dioscorea zingiberensis</name>
    <dbReference type="NCBI Taxonomy" id="325984"/>
    <lineage>
        <taxon>Eukaryota</taxon>
        <taxon>Viridiplantae</taxon>
        <taxon>Streptophyta</taxon>
        <taxon>Embryophyta</taxon>
        <taxon>Tracheophyta</taxon>
        <taxon>Spermatophyta</taxon>
        <taxon>Magnoliopsida</taxon>
        <taxon>Liliopsida</taxon>
        <taxon>Dioscoreales</taxon>
        <taxon>Dioscoreaceae</taxon>
        <taxon>Dioscorea</taxon>
    </lineage>
</organism>
<comment type="cofactor">
    <cofactor evidence="1">
        <name>Zn(2+)</name>
        <dbReference type="ChEBI" id="CHEBI:29105"/>
    </cofactor>
</comment>
<evidence type="ECO:0000313" key="11">
    <source>
        <dbReference type="EMBL" id="KAJ0973896.1"/>
    </source>
</evidence>
<dbReference type="PANTHER" id="PTHR11851">
    <property type="entry name" value="METALLOPROTEASE"/>
    <property type="match status" value="1"/>
</dbReference>
<dbReference type="GO" id="GO:0005739">
    <property type="term" value="C:mitochondrion"/>
    <property type="evidence" value="ECO:0007669"/>
    <property type="project" value="UniProtKB-SubCell"/>
</dbReference>
<dbReference type="AlphaFoldDB" id="A0A9D5CIB3"/>
<dbReference type="InterPro" id="IPR007863">
    <property type="entry name" value="Peptidase_M16_C"/>
</dbReference>
<feature type="domain" description="Peptidase M16 N-terminal" evidence="9">
    <location>
        <begin position="23"/>
        <end position="59"/>
    </location>
</feature>
<dbReference type="GO" id="GO:0006508">
    <property type="term" value="P:proteolysis"/>
    <property type="evidence" value="ECO:0007669"/>
    <property type="project" value="UniProtKB-KW"/>
</dbReference>
<evidence type="ECO:0000256" key="3">
    <source>
        <dbReference type="ARBA" id="ARBA00022670"/>
    </source>
</evidence>
<dbReference type="OrthoDB" id="10251424at2759"/>
<dbReference type="InterPro" id="IPR050361">
    <property type="entry name" value="MPP/UQCRC_Complex"/>
</dbReference>
<evidence type="ECO:0000256" key="7">
    <source>
        <dbReference type="ARBA" id="ARBA00023049"/>
    </source>
</evidence>